<keyword evidence="2" id="KW-1185">Reference proteome</keyword>
<evidence type="ECO:0000313" key="2">
    <source>
        <dbReference type="Proteomes" id="UP001163082"/>
    </source>
</evidence>
<sequence>MDLSFDFVNLLMVDSKSDAEEKVAYFLNKFNNPKVVASLINEGVKGNGFYVDGFKNDRAEIFASVLKYDYNFIACEDGGSVFFIIQKVKWAQAIYFPERNALYTSSNDRSLVSVLKEVVDSNLLPLEATRKGSLLGFLCYSRRPYHYFYNTLPGLEFLYSKSKSLIGNVAFVSVRDGDFYNPCSLYKSSSDYLVFDSYQKLNEVLLNESFFVLSTAMSRVGQCLDFVDDRLLADSSCLADNHVYKRIVNNLESFDVVVAFCLMGERRAWEEQEDVILDLIYEIQSSSLSCFFVFDGFTATDSGFATSDILKSYKEKVGYVVERSGLKESEFISMVGMRPKEKILISGKVDLFLSDMATSSMYLSRISKKKGVVHHSPVMNYQGHTHHDVVKIEGMADSKEGEIGNPYLETYSPRKEEVMKVFMGLFYSLDCVRER</sequence>
<proteinExistence type="predicted"/>
<dbReference type="Proteomes" id="UP001163082">
    <property type="component" value="Chromosome"/>
</dbReference>
<name>A0ABY6JN48_9GAMM</name>
<evidence type="ECO:0008006" key="3">
    <source>
        <dbReference type="Google" id="ProtNLM"/>
    </source>
</evidence>
<evidence type="ECO:0000313" key="1">
    <source>
        <dbReference type="EMBL" id="UYV18045.1"/>
    </source>
</evidence>
<reference evidence="1 2" key="1">
    <citation type="journal article" date="2022" name="Antonie Van Leeuwenhoek">
        <title>Whole genome sequencing of the halophilic Halomonas qaidamensis XH36, a novel species strain with high ectoine production.</title>
        <authorList>
            <person name="Zhang T."/>
            <person name="Cui T."/>
            <person name="Cao Y."/>
            <person name="Li Y."/>
            <person name="Li F."/>
            <person name="Zhu D."/>
            <person name="Xing J."/>
        </authorList>
    </citation>
    <scope>NUCLEOTIDE SEQUENCE [LARGE SCALE GENOMIC DNA]</scope>
    <source>
        <strain evidence="1 2">XH36</strain>
    </source>
</reference>
<dbReference type="RefSeq" id="WP_264428493.1">
    <property type="nucleotide sequence ID" value="NZ_CP080627.1"/>
</dbReference>
<gene>
    <name evidence="1" type="ORF">K1Y77_11160</name>
</gene>
<dbReference type="EMBL" id="CP080627">
    <property type="protein sequence ID" value="UYV18045.1"/>
    <property type="molecule type" value="Genomic_DNA"/>
</dbReference>
<organism evidence="1 2">
    <name type="scientific">Halomonas qaidamensis</name>
    <dbReference type="NCBI Taxonomy" id="2866211"/>
    <lineage>
        <taxon>Bacteria</taxon>
        <taxon>Pseudomonadati</taxon>
        <taxon>Pseudomonadota</taxon>
        <taxon>Gammaproteobacteria</taxon>
        <taxon>Oceanospirillales</taxon>
        <taxon>Halomonadaceae</taxon>
        <taxon>Halomonas</taxon>
    </lineage>
</organism>
<protein>
    <recommendedName>
        <fullName evidence="3">M28 family peptidase</fullName>
    </recommendedName>
</protein>
<accession>A0ABY6JN48</accession>